<dbReference type="InterPro" id="IPR029055">
    <property type="entry name" value="Ntn_hydrolases_N"/>
</dbReference>
<dbReference type="RefSeq" id="WP_200808235.1">
    <property type="nucleotide sequence ID" value="NZ_FYEK01000075.1"/>
</dbReference>
<dbReference type="GO" id="GO:0016787">
    <property type="term" value="F:hydrolase activity"/>
    <property type="evidence" value="ECO:0007669"/>
    <property type="project" value="UniProtKB-KW"/>
</dbReference>
<feature type="domain" description="Putative peptidoglycan binding" evidence="1">
    <location>
        <begin position="210"/>
        <end position="283"/>
    </location>
</feature>
<reference evidence="3" key="1">
    <citation type="submission" date="2017-06" db="EMBL/GenBank/DDBJ databases">
        <authorList>
            <person name="Varghese N."/>
            <person name="Submissions S."/>
        </authorList>
    </citation>
    <scope>NUCLEOTIDE SEQUENCE [LARGE SCALE GENOMIC DNA]</scope>
    <source>
        <strain evidence="3">JAD2</strain>
    </source>
</reference>
<gene>
    <name evidence="2" type="ORF">SAMN02746019_00018990</name>
</gene>
<evidence type="ECO:0000313" key="3">
    <source>
        <dbReference type="Proteomes" id="UP000197025"/>
    </source>
</evidence>
<dbReference type="Gene3D" id="3.60.20.10">
    <property type="entry name" value="Glutamine Phosphoribosylpyrophosphate, subunit 1, domain 1"/>
    <property type="match status" value="1"/>
</dbReference>
<dbReference type="Pfam" id="PF06267">
    <property type="entry name" value="DUF1028"/>
    <property type="match status" value="1"/>
</dbReference>
<dbReference type="EMBL" id="FYEK01000075">
    <property type="protein sequence ID" value="SNB75361.1"/>
    <property type="molecule type" value="Genomic_DNA"/>
</dbReference>
<name>A0A212RRX0_9CHLR</name>
<dbReference type="SUPFAM" id="SSF56235">
    <property type="entry name" value="N-terminal nucleophile aminohydrolases (Ntn hydrolases)"/>
    <property type="match status" value="1"/>
</dbReference>
<protein>
    <submittedName>
        <fullName evidence="2">Uncharacterized conserved protein, Ntn-hydrolase superfamily</fullName>
    </submittedName>
</protein>
<dbReference type="PANTHER" id="PTHR39328:SF1">
    <property type="entry name" value="BLL2871 PROTEIN"/>
    <property type="match status" value="1"/>
</dbReference>
<dbReference type="Proteomes" id="UP000197025">
    <property type="component" value="Unassembled WGS sequence"/>
</dbReference>
<dbReference type="PANTHER" id="PTHR39328">
    <property type="entry name" value="BLL2871 PROTEIN"/>
    <property type="match status" value="1"/>
</dbReference>
<keyword evidence="3" id="KW-1185">Reference proteome</keyword>
<dbReference type="Pfam" id="PF08823">
    <property type="entry name" value="PG_binding_2"/>
    <property type="match status" value="1"/>
</dbReference>
<keyword evidence="2" id="KW-0378">Hydrolase</keyword>
<sequence length="294" mass="32016">MILCATFSIVAFDPARQEWGVAVASKFLAAGAVVPWARAGAGAVATQSYANTRFGPEGLDRMAKGLSAEETLAHLLAADPEREKRQVGLVDRAGRAAAFTGAECLPWAGHRIGEGFCCQGNLLVDARTLEAMAETFVKTTGELADRLVAALLAGDRAGGDRRGRQSAAILVVREGGGYGGFNDRYMDLRVDDDPDPVAKLKDLVELHHLYFGTPRPEDQIPIDAALAREIQRLLRHVGLYTGEITGVYDEATRRALETLFGIENLEERWQPGDAIDRVAWEFLRRRFPLPEGDA</sequence>
<dbReference type="InterPro" id="IPR036365">
    <property type="entry name" value="PGBD-like_sf"/>
</dbReference>
<dbReference type="InParanoid" id="A0A212RRX0"/>
<proteinExistence type="predicted"/>
<dbReference type="InterPro" id="IPR014927">
    <property type="entry name" value="PG-bd_2"/>
</dbReference>
<dbReference type="InterPro" id="IPR010430">
    <property type="entry name" value="DUF1028"/>
</dbReference>
<dbReference type="SUPFAM" id="SSF47090">
    <property type="entry name" value="PGBD-like"/>
    <property type="match status" value="1"/>
</dbReference>
<evidence type="ECO:0000313" key="2">
    <source>
        <dbReference type="EMBL" id="SNB75361.1"/>
    </source>
</evidence>
<organism evidence="2 3">
    <name type="scientific">Thermoflexus hugenholtzii JAD2</name>
    <dbReference type="NCBI Taxonomy" id="877466"/>
    <lineage>
        <taxon>Bacteria</taxon>
        <taxon>Bacillati</taxon>
        <taxon>Chloroflexota</taxon>
        <taxon>Thermoflexia</taxon>
        <taxon>Thermoflexales</taxon>
        <taxon>Thermoflexaceae</taxon>
        <taxon>Thermoflexus</taxon>
    </lineage>
</organism>
<dbReference type="AlphaFoldDB" id="A0A212RRX0"/>
<evidence type="ECO:0000259" key="1">
    <source>
        <dbReference type="Pfam" id="PF08823"/>
    </source>
</evidence>
<accession>A0A212RRX0</accession>